<dbReference type="Proteomes" id="UP000324222">
    <property type="component" value="Unassembled WGS sequence"/>
</dbReference>
<evidence type="ECO:0000256" key="1">
    <source>
        <dbReference type="SAM" id="MobiDB-lite"/>
    </source>
</evidence>
<sequence length="80" mass="9101">MRLNRERGKREKARRGMTAEARPLLSPRRLNVSPSICKAADQQRGETLTRPPCYGLYHSLSRTPKGVKTIAKNLQPKRTT</sequence>
<gene>
    <name evidence="2" type="ORF">E2C01_078929</name>
</gene>
<accession>A0A5B7IIB7</accession>
<evidence type="ECO:0000313" key="3">
    <source>
        <dbReference type="Proteomes" id="UP000324222"/>
    </source>
</evidence>
<protein>
    <submittedName>
        <fullName evidence="2">Uncharacterized protein</fullName>
    </submittedName>
</protein>
<keyword evidence="3" id="KW-1185">Reference proteome</keyword>
<evidence type="ECO:0000313" key="2">
    <source>
        <dbReference type="EMBL" id="MPC84200.1"/>
    </source>
</evidence>
<proteinExistence type="predicted"/>
<feature type="region of interest" description="Disordered" evidence="1">
    <location>
        <begin position="1"/>
        <end position="27"/>
    </location>
</feature>
<comment type="caution">
    <text evidence="2">The sequence shown here is derived from an EMBL/GenBank/DDBJ whole genome shotgun (WGS) entry which is preliminary data.</text>
</comment>
<organism evidence="2 3">
    <name type="scientific">Portunus trituberculatus</name>
    <name type="common">Swimming crab</name>
    <name type="synonym">Neptunus trituberculatus</name>
    <dbReference type="NCBI Taxonomy" id="210409"/>
    <lineage>
        <taxon>Eukaryota</taxon>
        <taxon>Metazoa</taxon>
        <taxon>Ecdysozoa</taxon>
        <taxon>Arthropoda</taxon>
        <taxon>Crustacea</taxon>
        <taxon>Multicrustacea</taxon>
        <taxon>Malacostraca</taxon>
        <taxon>Eumalacostraca</taxon>
        <taxon>Eucarida</taxon>
        <taxon>Decapoda</taxon>
        <taxon>Pleocyemata</taxon>
        <taxon>Brachyura</taxon>
        <taxon>Eubrachyura</taxon>
        <taxon>Portunoidea</taxon>
        <taxon>Portunidae</taxon>
        <taxon>Portuninae</taxon>
        <taxon>Portunus</taxon>
    </lineage>
</organism>
<name>A0A5B7IIB7_PORTR</name>
<dbReference type="AlphaFoldDB" id="A0A5B7IIB7"/>
<reference evidence="2 3" key="1">
    <citation type="submission" date="2019-05" db="EMBL/GenBank/DDBJ databases">
        <title>Another draft genome of Portunus trituberculatus and its Hox gene families provides insights of decapod evolution.</title>
        <authorList>
            <person name="Jeong J.-H."/>
            <person name="Song I."/>
            <person name="Kim S."/>
            <person name="Choi T."/>
            <person name="Kim D."/>
            <person name="Ryu S."/>
            <person name="Kim W."/>
        </authorList>
    </citation>
    <scope>NUCLEOTIDE SEQUENCE [LARGE SCALE GENOMIC DNA]</scope>
    <source>
        <tissue evidence="2">Muscle</tissue>
    </source>
</reference>
<dbReference type="EMBL" id="VSRR010064754">
    <property type="protein sequence ID" value="MPC84200.1"/>
    <property type="molecule type" value="Genomic_DNA"/>
</dbReference>